<evidence type="ECO:0000313" key="2">
    <source>
        <dbReference type="EMBL" id="OHT43440.1"/>
    </source>
</evidence>
<name>A0A1S1J0W6_9FLAO</name>
<reference evidence="4" key="1">
    <citation type="submission" date="2016-09" db="EMBL/GenBank/DDBJ databases">
        <authorList>
            <person name="Chen S."/>
            <person name="Walker E."/>
        </authorList>
    </citation>
    <scope>NUCLEOTIDE SEQUENCE [LARGE SCALE GENOMIC DNA]</scope>
    <source>
        <strain evidence="4">MSU</strain>
    </source>
</reference>
<feature type="domain" description="DM13" evidence="1">
    <location>
        <begin position="42"/>
        <end position="138"/>
    </location>
</feature>
<proteinExistence type="predicted"/>
<evidence type="ECO:0000313" key="4">
    <source>
        <dbReference type="Proteomes" id="UP000180252"/>
    </source>
</evidence>
<reference evidence="2" key="2">
    <citation type="submission" date="2016-09" db="EMBL/GenBank/DDBJ databases">
        <authorList>
            <person name="Capua I."/>
            <person name="De Benedictis P."/>
            <person name="Joannis T."/>
            <person name="Lombin L.H."/>
            <person name="Cattoli G."/>
        </authorList>
    </citation>
    <scope>NUCLEOTIDE SEQUENCE [LARGE SCALE GENOMIC DNA]</scope>
    <source>
        <strain evidence="2">MSU</strain>
    </source>
</reference>
<gene>
    <name evidence="3" type="ORF">B0A71_16505</name>
    <name evidence="2" type="ORF">BHE19_16755</name>
</gene>
<dbReference type="PROSITE" id="PS51257">
    <property type="entry name" value="PROKAR_LIPOPROTEIN"/>
    <property type="match status" value="1"/>
</dbReference>
<dbReference type="Proteomes" id="UP000180252">
    <property type="component" value="Unassembled WGS sequence"/>
</dbReference>
<evidence type="ECO:0000313" key="3">
    <source>
        <dbReference type="EMBL" id="OXB17229.1"/>
    </source>
</evidence>
<protein>
    <recommendedName>
        <fullName evidence="1">DM13 domain-containing protein</fullName>
    </recommendedName>
</protein>
<dbReference type="EMBL" id="MIKE01000027">
    <property type="protein sequence ID" value="OHT43440.1"/>
    <property type="molecule type" value="Genomic_DNA"/>
</dbReference>
<organism evidence="2 4">
    <name type="scientific">Flavobacterium tructae</name>
    <dbReference type="NCBI Taxonomy" id="1114873"/>
    <lineage>
        <taxon>Bacteria</taxon>
        <taxon>Pseudomonadati</taxon>
        <taxon>Bacteroidota</taxon>
        <taxon>Flavobacteriia</taxon>
        <taxon>Flavobacteriales</taxon>
        <taxon>Flavobacteriaceae</taxon>
        <taxon>Flavobacterium</taxon>
    </lineage>
</organism>
<evidence type="ECO:0000259" key="1">
    <source>
        <dbReference type="PROSITE" id="PS51549"/>
    </source>
</evidence>
<dbReference type="PROSITE" id="PS51549">
    <property type="entry name" value="DM13"/>
    <property type="match status" value="1"/>
</dbReference>
<dbReference type="AlphaFoldDB" id="A0A1S1J0W6"/>
<dbReference type="Proteomes" id="UP000198319">
    <property type="component" value="Unassembled WGS sequence"/>
</dbReference>
<comment type="caution">
    <text evidence="2">The sequence shown here is derived from an EMBL/GenBank/DDBJ whole genome shotgun (WGS) entry which is preliminary data.</text>
</comment>
<accession>A0A1S1J0W6</accession>
<dbReference type="EMBL" id="MUHG01000025">
    <property type="protein sequence ID" value="OXB17229.1"/>
    <property type="molecule type" value="Genomic_DNA"/>
</dbReference>
<reference evidence="3 5" key="3">
    <citation type="submission" date="2016-11" db="EMBL/GenBank/DDBJ databases">
        <title>Whole genomes of Flavobacteriaceae.</title>
        <authorList>
            <person name="Stine C."/>
            <person name="Li C."/>
            <person name="Tadesse D."/>
        </authorList>
    </citation>
    <scope>NUCLEOTIDE SEQUENCE [LARGE SCALE GENOMIC DNA]</scope>
    <source>
        <strain evidence="3 5">ATCC BAA-2541</strain>
    </source>
</reference>
<dbReference type="Pfam" id="PF10517">
    <property type="entry name" value="DM13"/>
    <property type="match status" value="1"/>
</dbReference>
<dbReference type="STRING" id="1278819.BHE19_16755"/>
<sequence>MRTLFSFIAILILFGCESEGELTREKIGSMVVSSEAILLSTGTFEAEGGNTVTGSAQIHKDGDLYKLSLKDFSISSGPDLKVYLSKTNRPESFVNLGSLGTGNSQTYTIPPGVNLAAYPYVLIHCQQFNHLFATAALKSNSL</sequence>
<dbReference type="RefSeq" id="WP_070908415.1">
    <property type="nucleotide sequence ID" value="NZ_MIKE01000027.1"/>
</dbReference>
<keyword evidence="5" id="KW-1185">Reference proteome</keyword>
<dbReference type="OrthoDB" id="155521at2"/>
<evidence type="ECO:0000313" key="5">
    <source>
        <dbReference type="Proteomes" id="UP000198319"/>
    </source>
</evidence>
<dbReference type="InterPro" id="IPR019545">
    <property type="entry name" value="DM13_domain"/>
</dbReference>